<feature type="compositionally biased region" description="Basic residues" evidence="1">
    <location>
        <begin position="49"/>
        <end position="59"/>
    </location>
</feature>
<dbReference type="Proteomes" id="UP001147746">
    <property type="component" value="Unassembled WGS sequence"/>
</dbReference>
<evidence type="ECO:0000313" key="2">
    <source>
        <dbReference type="EMBL" id="KAJ5303299.1"/>
    </source>
</evidence>
<evidence type="ECO:0000256" key="1">
    <source>
        <dbReference type="SAM" id="MobiDB-lite"/>
    </source>
</evidence>
<reference evidence="2" key="1">
    <citation type="submission" date="2022-12" db="EMBL/GenBank/DDBJ databases">
        <authorList>
            <person name="Petersen C."/>
        </authorList>
    </citation>
    <scope>NUCLEOTIDE SEQUENCE</scope>
    <source>
        <strain evidence="2">IBT 21472</strain>
    </source>
</reference>
<proteinExistence type="predicted"/>
<feature type="compositionally biased region" description="Basic and acidic residues" evidence="1">
    <location>
        <begin position="30"/>
        <end position="48"/>
    </location>
</feature>
<dbReference type="EMBL" id="JAPZBO010000009">
    <property type="protein sequence ID" value="KAJ5303299.1"/>
    <property type="molecule type" value="Genomic_DNA"/>
</dbReference>
<name>A0A9W9U1I8_9EURO</name>
<keyword evidence="3" id="KW-1185">Reference proteome</keyword>
<evidence type="ECO:0000313" key="3">
    <source>
        <dbReference type="Proteomes" id="UP001147746"/>
    </source>
</evidence>
<reference evidence="2" key="2">
    <citation type="journal article" date="2023" name="IMA Fungus">
        <title>Comparative genomic study of the Penicillium genus elucidates a diverse pangenome and 15 lateral gene transfer events.</title>
        <authorList>
            <person name="Petersen C."/>
            <person name="Sorensen T."/>
            <person name="Nielsen M.R."/>
            <person name="Sondergaard T.E."/>
            <person name="Sorensen J.L."/>
            <person name="Fitzpatrick D.A."/>
            <person name="Frisvad J.C."/>
            <person name="Nielsen K.L."/>
        </authorList>
    </citation>
    <scope>NUCLEOTIDE SEQUENCE</scope>
    <source>
        <strain evidence="2">IBT 21472</strain>
    </source>
</reference>
<sequence>MGKDASFAPGKLTPLSTLLPLGLWSGLEARDSAVSRDSDEKDGDEMKRKANRARPRLLN</sequence>
<gene>
    <name evidence="2" type="ORF">N7476_010098</name>
</gene>
<comment type="caution">
    <text evidence="2">The sequence shown here is derived from an EMBL/GenBank/DDBJ whole genome shotgun (WGS) entry which is preliminary data.</text>
</comment>
<protein>
    <submittedName>
        <fullName evidence="2">Uncharacterized protein</fullName>
    </submittedName>
</protein>
<dbReference type="AlphaFoldDB" id="A0A9W9U1I8"/>
<organism evidence="2 3">
    <name type="scientific">Penicillium atrosanguineum</name>
    <dbReference type="NCBI Taxonomy" id="1132637"/>
    <lineage>
        <taxon>Eukaryota</taxon>
        <taxon>Fungi</taxon>
        <taxon>Dikarya</taxon>
        <taxon>Ascomycota</taxon>
        <taxon>Pezizomycotina</taxon>
        <taxon>Eurotiomycetes</taxon>
        <taxon>Eurotiomycetidae</taxon>
        <taxon>Eurotiales</taxon>
        <taxon>Aspergillaceae</taxon>
        <taxon>Penicillium</taxon>
    </lineage>
</organism>
<accession>A0A9W9U1I8</accession>
<feature type="region of interest" description="Disordered" evidence="1">
    <location>
        <begin position="30"/>
        <end position="59"/>
    </location>
</feature>